<name>A0AAU9MG26_9ASTR</name>
<sequence>MNLARVLSNLPEIKALFIDVNSLKFLCAENVPKWLPDPVCSLKHLGFRKFQFGDLDQLDGALCLLRNSPTITQLLVIHLEEEPQADVGPASNLLEAPNCLGCTLTQLQRVLITCFEGSRPELLFIKLLLAHSPSLENCYIIPSGSSDVQKRLDIARVLMLFPRSSPKAKIIYLNVHYP</sequence>
<comment type="caution">
    <text evidence="2">The sequence shown here is derived from an EMBL/GenBank/DDBJ whole genome shotgun (WGS) entry which is preliminary data.</text>
</comment>
<dbReference type="SUPFAM" id="SSF52047">
    <property type="entry name" value="RNI-like"/>
    <property type="match status" value="1"/>
</dbReference>
<evidence type="ECO:0000313" key="2">
    <source>
        <dbReference type="EMBL" id="CAH1419803.1"/>
    </source>
</evidence>
<dbReference type="EMBL" id="CAKMRJ010000557">
    <property type="protein sequence ID" value="CAH1419803.1"/>
    <property type="molecule type" value="Genomic_DNA"/>
</dbReference>
<dbReference type="Proteomes" id="UP001157418">
    <property type="component" value="Unassembled WGS sequence"/>
</dbReference>
<feature type="domain" description="FBD" evidence="1">
    <location>
        <begin position="101"/>
        <end position="173"/>
    </location>
</feature>
<gene>
    <name evidence="2" type="ORF">LVIROSA_LOCUS7304</name>
</gene>
<proteinExistence type="predicted"/>
<protein>
    <recommendedName>
        <fullName evidence="1">FBD domain-containing protein</fullName>
    </recommendedName>
</protein>
<dbReference type="SMART" id="SM00579">
    <property type="entry name" value="FBD"/>
    <property type="match status" value="1"/>
</dbReference>
<organism evidence="2 3">
    <name type="scientific">Lactuca virosa</name>
    <dbReference type="NCBI Taxonomy" id="75947"/>
    <lineage>
        <taxon>Eukaryota</taxon>
        <taxon>Viridiplantae</taxon>
        <taxon>Streptophyta</taxon>
        <taxon>Embryophyta</taxon>
        <taxon>Tracheophyta</taxon>
        <taxon>Spermatophyta</taxon>
        <taxon>Magnoliopsida</taxon>
        <taxon>eudicotyledons</taxon>
        <taxon>Gunneridae</taxon>
        <taxon>Pentapetalae</taxon>
        <taxon>asterids</taxon>
        <taxon>campanulids</taxon>
        <taxon>Asterales</taxon>
        <taxon>Asteraceae</taxon>
        <taxon>Cichorioideae</taxon>
        <taxon>Cichorieae</taxon>
        <taxon>Lactucinae</taxon>
        <taxon>Lactuca</taxon>
    </lineage>
</organism>
<keyword evidence="3" id="KW-1185">Reference proteome</keyword>
<evidence type="ECO:0000259" key="1">
    <source>
        <dbReference type="SMART" id="SM00579"/>
    </source>
</evidence>
<dbReference type="InterPro" id="IPR006566">
    <property type="entry name" value="FBD"/>
</dbReference>
<evidence type="ECO:0000313" key="3">
    <source>
        <dbReference type="Proteomes" id="UP001157418"/>
    </source>
</evidence>
<dbReference type="AlphaFoldDB" id="A0AAU9MG26"/>
<reference evidence="2 3" key="1">
    <citation type="submission" date="2022-01" db="EMBL/GenBank/DDBJ databases">
        <authorList>
            <person name="Xiong W."/>
            <person name="Schranz E."/>
        </authorList>
    </citation>
    <scope>NUCLEOTIDE SEQUENCE [LARGE SCALE GENOMIC DNA]</scope>
</reference>
<accession>A0AAU9MG26</accession>